<protein>
    <submittedName>
        <fullName evidence="2">Uncharacterized protein</fullName>
    </submittedName>
</protein>
<dbReference type="Proteomes" id="UP000290057">
    <property type="component" value="Chromosome"/>
</dbReference>
<feature type="transmembrane region" description="Helical" evidence="1">
    <location>
        <begin position="19"/>
        <end position="35"/>
    </location>
</feature>
<reference evidence="2 3" key="1">
    <citation type="submission" date="2019-01" db="EMBL/GenBank/DDBJ databases">
        <title>Complete genome sequence of Erythrobacter flavus KJ5.</title>
        <authorList>
            <person name="Kanesaki Y."/>
            <person name="Brotosudarmo T."/>
            <person name="Moriuchi R."/>
            <person name="Awai K."/>
        </authorList>
    </citation>
    <scope>NUCLEOTIDE SEQUENCE [LARGE SCALE GENOMIC DNA]</scope>
    <source>
        <strain evidence="2 3">KJ5</strain>
    </source>
</reference>
<keyword evidence="3" id="KW-1185">Reference proteome</keyword>
<evidence type="ECO:0000313" key="2">
    <source>
        <dbReference type="EMBL" id="BBI19634.1"/>
    </source>
</evidence>
<keyword evidence="1" id="KW-1133">Transmembrane helix</keyword>
<name>A0A3T1CF72_9SPHN</name>
<sequence>MTNTLYITERTTAMSFKPALLFASAIIAIAVLAIFDVVPEQFARFSVILLPALAAIHIARRGLCGCSAKIDA</sequence>
<organism evidence="2 3">
    <name type="scientific">Qipengyuania flava</name>
    <dbReference type="NCBI Taxonomy" id="192812"/>
    <lineage>
        <taxon>Bacteria</taxon>
        <taxon>Pseudomonadati</taxon>
        <taxon>Pseudomonadota</taxon>
        <taxon>Alphaproteobacteria</taxon>
        <taxon>Sphingomonadales</taxon>
        <taxon>Erythrobacteraceae</taxon>
        <taxon>Qipengyuania</taxon>
    </lineage>
</organism>
<gene>
    <name evidence="2" type="ORF">EKJ_04810</name>
</gene>
<keyword evidence="1" id="KW-0472">Membrane</keyword>
<keyword evidence="1" id="KW-0812">Transmembrane</keyword>
<proteinExistence type="predicted"/>
<feature type="transmembrane region" description="Helical" evidence="1">
    <location>
        <begin position="41"/>
        <end position="59"/>
    </location>
</feature>
<evidence type="ECO:0000313" key="3">
    <source>
        <dbReference type="Proteomes" id="UP000290057"/>
    </source>
</evidence>
<evidence type="ECO:0000256" key="1">
    <source>
        <dbReference type="SAM" id="Phobius"/>
    </source>
</evidence>
<accession>A0A3T1CF72</accession>
<dbReference type="EMBL" id="AP019389">
    <property type="protein sequence ID" value="BBI19634.1"/>
    <property type="molecule type" value="Genomic_DNA"/>
</dbReference>
<dbReference type="AlphaFoldDB" id="A0A3T1CF72"/>